<accession>A0AAV2T3M1</accession>
<dbReference type="GO" id="GO:0003677">
    <property type="term" value="F:DNA binding"/>
    <property type="evidence" value="ECO:0007669"/>
    <property type="project" value="TreeGrafter"/>
</dbReference>
<evidence type="ECO:0000313" key="4">
    <source>
        <dbReference type="Proteomes" id="UP001497525"/>
    </source>
</evidence>
<feature type="region of interest" description="Disordered" evidence="1">
    <location>
        <begin position="336"/>
        <end position="363"/>
    </location>
</feature>
<dbReference type="GO" id="GO:0016887">
    <property type="term" value="F:ATP hydrolysis activity"/>
    <property type="evidence" value="ECO:0007669"/>
    <property type="project" value="InterPro"/>
</dbReference>
<evidence type="ECO:0000313" key="3">
    <source>
        <dbReference type="EMBL" id="CAL5130117.1"/>
    </source>
</evidence>
<evidence type="ECO:0000256" key="1">
    <source>
        <dbReference type="SAM" id="MobiDB-lite"/>
    </source>
</evidence>
<dbReference type="InterPro" id="IPR003593">
    <property type="entry name" value="AAA+_ATPase"/>
</dbReference>
<name>A0AAV2T3M1_CALDB</name>
<dbReference type="GO" id="GO:0005524">
    <property type="term" value="F:ATP binding"/>
    <property type="evidence" value="ECO:0007669"/>
    <property type="project" value="InterPro"/>
</dbReference>
<dbReference type="PANTHER" id="PTHR23389:SF21">
    <property type="entry name" value="ATPASE FAMILY AAA DOMAIN-CONTAINING PROTEIN 5"/>
    <property type="match status" value="1"/>
</dbReference>
<gene>
    <name evidence="3" type="ORF">CDAUBV1_LOCUS1553</name>
</gene>
<dbReference type="PANTHER" id="PTHR23389">
    <property type="entry name" value="CHROMOSOME TRANSMISSION FIDELITY FACTOR 18"/>
    <property type="match status" value="1"/>
</dbReference>
<dbReference type="Proteomes" id="UP001497525">
    <property type="component" value="Unassembled WGS sequence"/>
</dbReference>
<dbReference type="SMART" id="SM00382">
    <property type="entry name" value="AAA"/>
    <property type="match status" value="1"/>
</dbReference>
<reference evidence="3" key="1">
    <citation type="submission" date="2024-06" db="EMBL/GenBank/DDBJ databases">
        <authorList>
            <person name="Liu X."/>
            <person name="Lenzi L."/>
            <person name="Haldenby T S."/>
            <person name="Uol C."/>
        </authorList>
    </citation>
    <scope>NUCLEOTIDE SEQUENCE</scope>
</reference>
<dbReference type="Gene3D" id="3.40.50.300">
    <property type="entry name" value="P-loop containing nucleotide triphosphate hydrolases"/>
    <property type="match status" value="1"/>
</dbReference>
<proteinExistence type="predicted"/>
<dbReference type="EMBL" id="CAXLJL010000057">
    <property type="protein sequence ID" value="CAL5130117.1"/>
    <property type="molecule type" value="Genomic_DNA"/>
</dbReference>
<organism evidence="3 4">
    <name type="scientific">Calicophoron daubneyi</name>
    <name type="common">Rumen fluke</name>
    <name type="synonym">Paramphistomum daubneyi</name>
    <dbReference type="NCBI Taxonomy" id="300641"/>
    <lineage>
        <taxon>Eukaryota</taxon>
        <taxon>Metazoa</taxon>
        <taxon>Spiralia</taxon>
        <taxon>Lophotrochozoa</taxon>
        <taxon>Platyhelminthes</taxon>
        <taxon>Trematoda</taxon>
        <taxon>Digenea</taxon>
        <taxon>Plagiorchiida</taxon>
        <taxon>Pronocephalata</taxon>
        <taxon>Paramphistomoidea</taxon>
        <taxon>Paramphistomidae</taxon>
        <taxon>Calicophoron</taxon>
    </lineage>
</organism>
<feature type="region of interest" description="Disordered" evidence="1">
    <location>
        <begin position="1"/>
        <end position="37"/>
    </location>
</feature>
<dbReference type="SUPFAM" id="SSF52540">
    <property type="entry name" value="P-loop containing nucleoside triphosphate hydrolases"/>
    <property type="match status" value="1"/>
</dbReference>
<dbReference type="Pfam" id="PF00004">
    <property type="entry name" value="AAA"/>
    <property type="match status" value="1"/>
</dbReference>
<dbReference type="InterPro" id="IPR003959">
    <property type="entry name" value="ATPase_AAA_core"/>
</dbReference>
<feature type="compositionally biased region" description="Basic and acidic residues" evidence="1">
    <location>
        <begin position="273"/>
        <end position="285"/>
    </location>
</feature>
<dbReference type="InterPro" id="IPR027417">
    <property type="entry name" value="P-loop_NTPase"/>
</dbReference>
<feature type="domain" description="AAA+ ATPase" evidence="2">
    <location>
        <begin position="368"/>
        <end position="552"/>
    </location>
</feature>
<protein>
    <recommendedName>
        <fullName evidence="2">AAA+ ATPase domain-containing protein</fullName>
    </recommendedName>
</protein>
<dbReference type="GO" id="GO:0005634">
    <property type="term" value="C:nucleus"/>
    <property type="evidence" value="ECO:0007669"/>
    <property type="project" value="TreeGrafter"/>
</dbReference>
<dbReference type="AlphaFoldDB" id="A0AAV2T3M1"/>
<feature type="compositionally biased region" description="Polar residues" evidence="1">
    <location>
        <begin position="1"/>
        <end position="24"/>
    </location>
</feature>
<comment type="caution">
    <text evidence="3">The sequence shown here is derived from an EMBL/GenBank/DDBJ whole genome shotgun (WGS) entry which is preliminary data.</text>
</comment>
<evidence type="ECO:0000259" key="2">
    <source>
        <dbReference type="SMART" id="SM00382"/>
    </source>
</evidence>
<feature type="region of interest" description="Disordered" evidence="1">
    <location>
        <begin position="257"/>
        <end position="303"/>
    </location>
</feature>
<dbReference type="CDD" id="cd00009">
    <property type="entry name" value="AAA"/>
    <property type="match status" value="1"/>
</dbReference>
<sequence>MMKSPNSSYGHCTPVHSSRTTSNSENDHGSQAEVQPQRISFKEFVASLADGHTSTSEDGIVRHCGTLTTPHSFAKGEQPKPDNVRQPKLKKRSISAAKVDKVRETNHQGDILHFISAPQSGMLSPKSGLEMKLDSGSPRDIDHVDERIQAPKLFDMELFDTADTFQALESLFIPKVADYERTLTEIEHDHPAFPVRRCFTMIRSRKAAEMDIHGASLSAYSALWSSKYAPTTCSALLYNCSSLDKIQHWLERWKSQTKHSNSSSPRKKVRFGGQDHSERAYQLRDSDDDFVLEPPSGKRRKAADCSSICTKTVESDSLSGPKVPLGSVCGTGILSESESESDEIRGGLTSDEDDSQSESSGISRSDWRTKAYLLVGPTGTGKTSLVYALANDVGLKVFELNPSTRRSGRDLCSQFQVALDSHHVAKANLSKNFSTFNMTAKAKVDHDAQKSKAHRTVANFFEPRITAKAREKSRKTPRKPFEKVPKGLNLSCDSLILLDEVDVLFDSDRGFWSGLCSLLRLARRPIVLTASDPMLTSSLPVPAHVCHIRPPSPESIIPFLQLVSLAEGYELTTETVQSFYTSLSRWRNPLDQSLSANLGDIRWLLNELQWFVAPPFIGDQIPSGVIRRDWSQASQFQTSPLDWLSELCPRISSIRIQTKSRPIPKPVHEVKPSRTRFDPTDLGEVFDDEVDCSNPSSEQKLETLPSHEPVCTYSSPSILRCIGSVLTDWQLIANQACLFDTVHEGAVRASVCFTLSYLGCLQGPSQLSWPTESNGVLPLDPASSNRNGSDKSITTSSVNPVMANALAPLVPMNRLNEAICEYWPHILSSTSRSRLISLENELEENMQKERPTEVPESGDFSKLHHSVIHEDRALSRILSELGHAGGTVSRFALTSRKSLACDYLPCLRKIASGEAVRQTSSTKRRFLHYFDRTGIYLRNSTRQILSLPAFRLANN</sequence>